<evidence type="ECO:0000313" key="2">
    <source>
        <dbReference type="EMBL" id="RHX86028.1"/>
    </source>
</evidence>
<accession>A0A8B3CPY6</accession>
<dbReference type="EMBL" id="QHCS01000002">
    <property type="protein sequence ID" value="RHX86028.1"/>
    <property type="molecule type" value="Genomic_DNA"/>
</dbReference>
<reference evidence="3" key="1">
    <citation type="submission" date="2018-05" db="EMBL/GenBank/DDBJ databases">
        <title>Leptospira yasudae sp. nov. and Leptospira stimsonii sp. nov., two pathogenic species of the genus Leptospira isolated from environmental sources.</title>
        <authorList>
            <person name="Casanovas-Massana A."/>
            <person name="Hamond C."/>
            <person name="Santos L.A."/>
            <person name="Hacker K.P."/>
            <person name="Balassiano I."/>
            <person name="Medeiros M.A."/>
            <person name="Reis M.G."/>
            <person name="Ko A.I."/>
            <person name="Wunder E.A."/>
        </authorList>
    </citation>
    <scope>NUCLEOTIDE SEQUENCE [LARGE SCALE GENOMIC DNA]</scope>
    <source>
        <strain evidence="3">AMB6-RJ</strain>
    </source>
</reference>
<keyword evidence="1" id="KW-1133">Transmembrane helix</keyword>
<dbReference type="AlphaFoldDB" id="A0A8B3CPY6"/>
<keyword evidence="1" id="KW-0812">Transmembrane</keyword>
<feature type="transmembrane region" description="Helical" evidence="1">
    <location>
        <begin position="96"/>
        <end position="118"/>
    </location>
</feature>
<evidence type="ECO:0000313" key="3">
    <source>
        <dbReference type="Proteomes" id="UP000266669"/>
    </source>
</evidence>
<proteinExistence type="predicted"/>
<name>A0A8B3CPY6_9LEPT</name>
<dbReference type="Proteomes" id="UP000266669">
    <property type="component" value="Unassembled WGS sequence"/>
</dbReference>
<evidence type="ECO:0000256" key="1">
    <source>
        <dbReference type="SAM" id="Phobius"/>
    </source>
</evidence>
<sequence length="153" mass="18224">MIAGFGSYIIAYSRETSYEKWISLARLFHLYYFGFYQLGSFRKYGSVRFFTRRNPVSFSYLFQQRNQYLNLLDSYLPYILKKPAMSLGWNAKTELAPYWILLLLMMPSSFLLRVLPLFKKYILAIPIRPRPNFDKFPHIGRSVFLKDSTLRIS</sequence>
<gene>
    <name evidence="2" type="ORF">DLM78_09095</name>
</gene>
<protein>
    <submittedName>
        <fullName evidence="2">Uncharacterized protein</fullName>
    </submittedName>
</protein>
<keyword evidence="1" id="KW-0472">Membrane</keyword>
<comment type="caution">
    <text evidence="2">The sequence shown here is derived from an EMBL/GenBank/DDBJ whole genome shotgun (WGS) entry which is preliminary data.</text>
</comment>
<feature type="transmembrane region" description="Helical" evidence="1">
    <location>
        <begin position="21"/>
        <end position="39"/>
    </location>
</feature>
<organism evidence="2 3">
    <name type="scientific">Leptospira stimsonii</name>
    <dbReference type="NCBI Taxonomy" id="2202203"/>
    <lineage>
        <taxon>Bacteria</taxon>
        <taxon>Pseudomonadati</taxon>
        <taxon>Spirochaetota</taxon>
        <taxon>Spirochaetia</taxon>
        <taxon>Leptospirales</taxon>
        <taxon>Leptospiraceae</taxon>
        <taxon>Leptospira</taxon>
    </lineage>
</organism>